<dbReference type="SUPFAM" id="SSF55383">
    <property type="entry name" value="Copper amine oxidase, domain N"/>
    <property type="match status" value="1"/>
</dbReference>
<dbReference type="Proteomes" id="UP000294919">
    <property type="component" value="Unassembled WGS sequence"/>
</dbReference>
<proteinExistence type="predicted"/>
<accession>A0A4R2KC13</accession>
<evidence type="ECO:0000256" key="1">
    <source>
        <dbReference type="SAM" id="SignalP"/>
    </source>
</evidence>
<comment type="caution">
    <text evidence="3">The sequence shown here is derived from an EMBL/GenBank/DDBJ whole genome shotgun (WGS) entry which is preliminary data.</text>
</comment>
<dbReference type="Gene3D" id="3.30.457.10">
    <property type="entry name" value="Copper amine oxidase-like, N-terminal domain"/>
    <property type="match status" value="1"/>
</dbReference>
<evidence type="ECO:0000313" key="4">
    <source>
        <dbReference type="Proteomes" id="UP000294919"/>
    </source>
</evidence>
<dbReference type="EMBL" id="SLWV01000026">
    <property type="protein sequence ID" value="TCO70394.1"/>
    <property type="molecule type" value="Genomic_DNA"/>
</dbReference>
<name>A0A4R2KC13_9FIRM</name>
<evidence type="ECO:0000259" key="2">
    <source>
        <dbReference type="Pfam" id="PF07833"/>
    </source>
</evidence>
<feature type="chain" id="PRO_5020760702" evidence="1">
    <location>
        <begin position="25"/>
        <end position="146"/>
    </location>
</feature>
<dbReference type="Pfam" id="PF07833">
    <property type="entry name" value="Cu_amine_oxidN1"/>
    <property type="match status" value="1"/>
</dbReference>
<dbReference type="InterPro" id="IPR012854">
    <property type="entry name" value="Cu_amine_oxidase-like_N"/>
</dbReference>
<dbReference type="OrthoDB" id="5637at2"/>
<keyword evidence="1" id="KW-0732">Signal</keyword>
<gene>
    <name evidence="3" type="ORF">EV214_12614</name>
</gene>
<dbReference type="InterPro" id="IPR036582">
    <property type="entry name" value="Mao_N_sf"/>
</dbReference>
<evidence type="ECO:0000313" key="3">
    <source>
        <dbReference type="EMBL" id="TCO70394.1"/>
    </source>
</evidence>
<keyword evidence="4" id="KW-1185">Reference proteome</keyword>
<dbReference type="RefSeq" id="WP_132247065.1">
    <property type="nucleotide sequence ID" value="NZ_SLWV01000026.1"/>
</dbReference>
<protein>
    <submittedName>
        <fullName evidence="3">Copper amine oxidase-like protein</fullName>
    </submittedName>
</protein>
<dbReference type="AlphaFoldDB" id="A0A4R2KC13"/>
<feature type="domain" description="Copper amine oxidase-like N-terminal" evidence="2">
    <location>
        <begin position="33"/>
        <end position="136"/>
    </location>
</feature>
<reference evidence="3 4" key="1">
    <citation type="submission" date="2019-03" db="EMBL/GenBank/DDBJ databases">
        <title>Genomic Encyclopedia of Type Strains, Phase IV (KMG-IV): sequencing the most valuable type-strain genomes for metagenomic binning, comparative biology and taxonomic classification.</title>
        <authorList>
            <person name="Goeker M."/>
        </authorList>
    </citation>
    <scope>NUCLEOTIDE SEQUENCE [LARGE SCALE GENOMIC DNA]</scope>
    <source>
        <strain evidence="3 4">DSM 102940</strain>
    </source>
</reference>
<sequence length="146" mass="17266">MHYFFKKVILLMIILSFSISFSYAQDQNMKLIINDRIIETEDFHPFMNEKNQIFVPARSTCAYLGFTMCWKPEERTITFLFHDGSKEIKVYIDKGTAYNYQNPIILTEKPIIHNNTIFIPLDMISNYLDGHVLYKGYQHQNAEIIL</sequence>
<organism evidence="3 4">
    <name type="scientific">Marinisporobacter balticus</name>
    <dbReference type="NCBI Taxonomy" id="2018667"/>
    <lineage>
        <taxon>Bacteria</taxon>
        <taxon>Bacillati</taxon>
        <taxon>Bacillota</taxon>
        <taxon>Clostridia</taxon>
        <taxon>Peptostreptococcales</taxon>
        <taxon>Thermotaleaceae</taxon>
        <taxon>Marinisporobacter</taxon>
    </lineage>
</organism>
<feature type="signal peptide" evidence="1">
    <location>
        <begin position="1"/>
        <end position="24"/>
    </location>
</feature>